<name>A0A9D1M1N8_9FIRM</name>
<dbReference type="GO" id="GO:0009117">
    <property type="term" value="P:nucleotide metabolic process"/>
    <property type="evidence" value="ECO:0007669"/>
    <property type="project" value="TreeGrafter"/>
</dbReference>
<dbReference type="PANTHER" id="PTHR46648">
    <property type="entry name" value="HIT FAMILY PROTEIN 1"/>
    <property type="match status" value="1"/>
</dbReference>
<dbReference type="Gene3D" id="3.90.79.10">
    <property type="entry name" value="Nucleoside Triphosphate Pyrophosphohydrolase"/>
    <property type="match status" value="1"/>
</dbReference>
<evidence type="ECO:0000256" key="1">
    <source>
        <dbReference type="PROSITE-ProRule" id="PRU00464"/>
    </source>
</evidence>
<sequence>MLVKKAGTILINSTTKEIALVYRDKHKDMSFPKGHLEKGETFEECAVRETEEETLRANHLLITEPIFTLKYYNPSANEDIICNMYIAIDDGPTSKNIDEKDVENIEWTDINNVENNLSYGNLKEEWNKIKVEVQSLLDNNCKLSASILTDLGICPTCYDKKNNHCIYGNNSDKLLFENSDFECFLCGNPRSSGHTIITSKKHYKDMLEIPDDLCSNIFVFAKKVMNIIKEVYGAENVYLCTMCDGPMNHFHVQLIPRYSHEKRGSSNFVKPRFNYVEDVSKIHMIREKLNKKY</sequence>
<accession>A0A9D1M1N8</accession>
<protein>
    <submittedName>
        <fullName evidence="4">NUDIX domain-containing protein</fullName>
    </submittedName>
</protein>
<organism evidence="4 5">
    <name type="scientific">Candidatus Merdicola faecigallinarum</name>
    <dbReference type="NCBI Taxonomy" id="2840862"/>
    <lineage>
        <taxon>Bacteria</taxon>
        <taxon>Bacillati</taxon>
        <taxon>Bacillota</taxon>
        <taxon>Clostridia</taxon>
        <taxon>Candidatus Merdicola</taxon>
    </lineage>
</organism>
<dbReference type="PROSITE" id="PS51084">
    <property type="entry name" value="HIT_2"/>
    <property type="match status" value="1"/>
</dbReference>
<dbReference type="GO" id="GO:0003824">
    <property type="term" value="F:catalytic activity"/>
    <property type="evidence" value="ECO:0007669"/>
    <property type="project" value="InterPro"/>
</dbReference>
<reference evidence="4" key="1">
    <citation type="submission" date="2020-10" db="EMBL/GenBank/DDBJ databases">
        <authorList>
            <person name="Gilroy R."/>
        </authorList>
    </citation>
    <scope>NUCLEOTIDE SEQUENCE</scope>
    <source>
        <strain evidence="4">CHK195-15760</strain>
    </source>
</reference>
<dbReference type="EMBL" id="DVNH01000032">
    <property type="protein sequence ID" value="HIU51917.1"/>
    <property type="molecule type" value="Genomic_DNA"/>
</dbReference>
<dbReference type="InterPro" id="IPR036265">
    <property type="entry name" value="HIT-like_sf"/>
</dbReference>
<feature type="domain" description="HIT" evidence="2">
    <location>
        <begin position="161"/>
        <end position="268"/>
    </location>
</feature>
<dbReference type="InterPro" id="IPR015797">
    <property type="entry name" value="NUDIX_hydrolase-like_dom_sf"/>
</dbReference>
<evidence type="ECO:0000313" key="4">
    <source>
        <dbReference type="EMBL" id="HIU51917.1"/>
    </source>
</evidence>
<dbReference type="InterPro" id="IPR011146">
    <property type="entry name" value="HIT-like"/>
</dbReference>
<evidence type="ECO:0000313" key="5">
    <source>
        <dbReference type="Proteomes" id="UP000824093"/>
    </source>
</evidence>
<reference evidence="4" key="2">
    <citation type="journal article" date="2021" name="PeerJ">
        <title>Extensive microbial diversity within the chicken gut microbiome revealed by metagenomics and culture.</title>
        <authorList>
            <person name="Gilroy R."/>
            <person name="Ravi A."/>
            <person name="Getino M."/>
            <person name="Pursley I."/>
            <person name="Horton D.L."/>
            <person name="Alikhan N.F."/>
            <person name="Baker D."/>
            <person name="Gharbi K."/>
            <person name="Hall N."/>
            <person name="Watson M."/>
            <person name="Adriaenssens E.M."/>
            <person name="Foster-Nyarko E."/>
            <person name="Jarju S."/>
            <person name="Secka A."/>
            <person name="Antonio M."/>
            <person name="Oren A."/>
            <person name="Chaudhuri R.R."/>
            <person name="La Ragione R."/>
            <person name="Hildebrand F."/>
            <person name="Pallen M.J."/>
        </authorList>
    </citation>
    <scope>NUCLEOTIDE SEQUENCE</scope>
    <source>
        <strain evidence="4">CHK195-15760</strain>
    </source>
</reference>
<feature type="domain" description="Nudix hydrolase" evidence="3">
    <location>
        <begin position="1"/>
        <end position="130"/>
    </location>
</feature>
<dbReference type="PROSITE" id="PS51462">
    <property type="entry name" value="NUDIX"/>
    <property type="match status" value="1"/>
</dbReference>
<dbReference type="Pfam" id="PF01230">
    <property type="entry name" value="HIT"/>
    <property type="match status" value="1"/>
</dbReference>
<evidence type="ECO:0000259" key="3">
    <source>
        <dbReference type="PROSITE" id="PS51462"/>
    </source>
</evidence>
<dbReference type="SUPFAM" id="SSF55811">
    <property type="entry name" value="Nudix"/>
    <property type="match status" value="1"/>
</dbReference>
<dbReference type="AlphaFoldDB" id="A0A9D1M1N8"/>
<dbReference type="PANTHER" id="PTHR46648:SF1">
    <property type="entry name" value="ADENOSINE 5'-MONOPHOSPHORAMIDASE HNT1"/>
    <property type="match status" value="1"/>
</dbReference>
<dbReference type="Gene3D" id="3.30.428.10">
    <property type="entry name" value="HIT-like"/>
    <property type="match status" value="1"/>
</dbReference>
<gene>
    <name evidence="4" type="ORF">IAB70_04785</name>
</gene>
<dbReference type="Proteomes" id="UP000824093">
    <property type="component" value="Unassembled WGS sequence"/>
</dbReference>
<evidence type="ECO:0000259" key="2">
    <source>
        <dbReference type="PROSITE" id="PS51084"/>
    </source>
</evidence>
<dbReference type="Pfam" id="PF00293">
    <property type="entry name" value="NUDIX"/>
    <property type="match status" value="1"/>
</dbReference>
<comment type="caution">
    <text evidence="1">Lacks conserved residue(s) required for the propagation of feature annotation.</text>
</comment>
<proteinExistence type="predicted"/>
<dbReference type="SUPFAM" id="SSF54197">
    <property type="entry name" value="HIT-like"/>
    <property type="match status" value="1"/>
</dbReference>
<dbReference type="InterPro" id="IPR000086">
    <property type="entry name" value="NUDIX_hydrolase_dom"/>
</dbReference>
<comment type="caution">
    <text evidence="4">The sequence shown here is derived from an EMBL/GenBank/DDBJ whole genome shotgun (WGS) entry which is preliminary data.</text>
</comment>
<dbReference type="InterPro" id="IPR001310">
    <property type="entry name" value="Histidine_triad_HIT"/>
</dbReference>